<comment type="caution">
    <text evidence="1">The sequence shown here is derived from an EMBL/GenBank/DDBJ whole genome shotgun (WGS) entry which is preliminary data.</text>
</comment>
<dbReference type="EMBL" id="BAABFA010000019">
    <property type="protein sequence ID" value="GAA4468772.1"/>
    <property type="molecule type" value="Genomic_DNA"/>
</dbReference>
<reference evidence="2" key="1">
    <citation type="journal article" date="2019" name="Int. J. Syst. Evol. Microbiol.">
        <title>The Global Catalogue of Microorganisms (GCM) 10K type strain sequencing project: providing services to taxonomists for standard genome sequencing and annotation.</title>
        <authorList>
            <consortium name="The Broad Institute Genomics Platform"/>
            <consortium name="The Broad Institute Genome Sequencing Center for Infectious Disease"/>
            <person name="Wu L."/>
            <person name="Ma J."/>
        </authorList>
    </citation>
    <scope>NUCLEOTIDE SEQUENCE [LARGE SCALE GENOMIC DNA]</scope>
    <source>
        <strain evidence="2">JCM 32105</strain>
    </source>
</reference>
<keyword evidence="2" id="KW-1185">Reference proteome</keyword>
<protein>
    <submittedName>
        <fullName evidence="1">WbqC family protein</fullName>
    </submittedName>
</protein>
<dbReference type="InterPro" id="IPR014985">
    <property type="entry name" value="WbqC"/>
</dbReference>
<evidence type="ECO:0000313" key="2">
    <source>
        <dbReference type="Proteomes" id="UP001500067"/>
    </source>
</evidence>
<dbReference type="Proteomes" id="UP001500067">
    <property type="component" value="Unassembled WGS sequence"/>
</dbReference>
<evidence type="ECO:0000313" key="1">
    <source>
        <dbReference type="EMBL" id="GAA4468772.1"/>
    </source>
</evidence>
<sequence>MIIVSPYLTFPSVGWWLAAVQADSILLDGGEHFVKMTERNRYRIAGANNSILLSVPLQNGRDQRTRMADIAIANEDNWQVQHWRTLVSAYNRSPYFMHYEPLLAPLYETLFDSLLQFNKATMLWVMQQLQLHLNLALNETTTYIKEYPADHRDLRHMKAYPCDAPPYHQVFMDRLGFLPGLSILDLLFCEGPSAAAWLRRHTPKG</sequence>
<accession>A0ABP8NP30</accession>
<name>A0ABP8NP30_9BACT</name>
<organism evidence="1 2">
    <name type="scientific">Nemorincola caseinilytica</name>
    <dbReference type="NCBI Taxonomy" id="2054315"/>
    <lineage>
        <taxon>Bacteria</taxon>
        <taxon>Pseudomonadati</taxon>
        <taxon>Bacteroidota</taxon>
        <taxon>Chitinophagia</taxon>
        <taxon>Chitinophagales</taxon>
        <taxon>Chitinophagaceae</taxon>
        <taxon>Nemorincola</taxon>
    </lineage>
</organism>
<gene>
    <name evidence="1" type="ORF">GCM10023093_27020</name>
</gene>
<proteinExistence type="predicted"/>
<dbReference type="RefSeq" id="WP_345084140.1">
    <property type="nucleotide sequence ID" value="NZ_BAABFA010000019.1"/>
</dbReference>
<dbReference type="Pfam" id="PF08889">
    <property type="entry name" value="WbqC"/>
    <property type="match status" value="1"/>
</dbReference>